<dbReference type="EMBL" id="KQ947415">
    <property type="protein sequence ID" value="KUJ16868.1"/>
    <property type="molecule type" value="Genomic_DNA"/>
</dbReference>
<protein>
    <submittedName>
        <fullName evidence="2">Uncharacterized protein</fullName>
    </submittedName>
</protein>
<dbReference type="GeneID" id="28822733"/>
<name>A0A194X9N1_MOLSC</name>
<dbReference type="AlphaFoldDB" id="A0A194X9N1"/>
<dbReference type="Proteomes" id="UP000070700">
    <property type="component" value="Unassembled WGS sequence"/>
</dbReference>
<dbReference type="RefSeq" id="XP_018071223.1">
    <property type="nucleotide sequence ID" value="XM_018213007.1"/>
</dbReference>
<dbReference type="KEGG" id="psco:LY89DRAFT_66797"/>
<sequence length="287" mass="32005">MTNTHSKNCQRADKEGKSSSKIGIDARALITEASLSGPSCATRAFVVIPLQASNHENLNYDATTHHEHHALLLPSFRPVKSYATTSHDLEQGTTASLHDLNTFQNLEYPSQDELIQSSESYVALGFVRNVDIGRHQGTSITNDPTIDYSNVLHETTPSTERIVLLPIDTSLTDKKVSLSRGYENTIRIENIPLARLESRRKLAHQILAIALEAGTGYTTTHTAPYPETLQVYAGSYQDFNFEVPVPFTTEHMVESHQLEAWKRQTSGQTMTLAEKLEMNKHAWGKCE</sequence>
<proteinExistence type="predicted"/>
<evidence type="ECO:0000313" key="2">
    <source>
        <dbReference type="EMBL" id="KUJ16868.1"/>
    </source>
</evidence>
<accession>A0A194X9N1</accession>
<dbReference type="InParanoid" id="A0A194X9N1"/>
<reference evidence="2 3" key="1">
    <citation type="submission" date="2015-10" db="EMBL/GenBank/DDBJ databases">
        <title>Full genome of DAOMC 229536 Phialocephala scopiformis, a fungal endophyte of spruce producing the potent anti-insectan compound rugulosin.</title>
        <authorList>
            <consortium name="DOE Joint Genome Institute"/>
            <person name="Walker A.K."/>
            <person name="Frasz S.L."/>
            <person name="Seifert K.A."/>
            <person name="Miller J.D."/>
            <person name="Mondo S.J."/>
            <person name="Labutti K."/>
            <person name="Lipzen A."/>
            <person name="Dockter R."/>
            <person name="Kennedy M."/>
            <person name="Grigoriev I.V."/>
            <person name="Spatafora J.W."/>
        </authorList>
    </citation>
    <scope>NUCLEOTIDE SEQUENCE [LARGE SCALE GENOMIC DNA]</scope>
    <source>
        <strain evidence="2 3">CBS 120377</strain>
    </source>
</reference>
<evidence type="ECO:0000256" key="1">
    <source>
        <dbReference type="SAM" id="MobiDB-lite"/>
    </source>
</evidence>
<organism evidence="2 3">
    <name type="scientific">Mollisia scopiformis</name>
    <name type="common">Conifer needle endophyte fungus</name>
    <name type="synonym">Phialocephala scopiformis</name>
    <dbReference type="NCBI Taxonomy" id="149040"/>
    <lineage>
        <taxon>Eukaryota</taxon>
        <taxon>Fungi</taxon>
        <taxon>Dikarya</taxon>
        <taxon>Ascomycota</taxon>
        <taxon>Pezizomycotina</taxon>
        <taxon>Leotiomycetes</taxon>
        <taxon>Helotiales</taxon>
        <taxon>Mollisiaceae</taxon>
        <taxon>Mollisia</taxon>
    </lineage>
</organism>
<feature type="region of interest" description="Disordered" evidence="1">
    <location>
        <begin position="1"/>
        <end position="20"/>
    </location>
</feature>
<keyword evidence="3" id="KW-1185">Reference proteome</keyword>
<evidence type="ECO:0000313" key="3">
    <source>
        <dbReference type="Proteomes" id="UP000070700"/>
    </source>
</evidence>
<gene>
    <name evidence="2" type="ORF">LY89DRAFT_66797</name>
</gene>